<dbReference type="EC" id="2.7.7.49" evidence="1"/>
<evidence type="ECO:0000256" key="2">
    <source>
        <dbReference type="ARBA" id="ARBA00022679"/>
    </source>
</evidence>
<evidence type="ECO:0000259" key="10">
    <source>
        <dbReference type="PROSITE" id="PS50878"/>
    </source>
</evidence>
<feature type="domain" description="Reverse transcriptase" evidence="10">
    <location>
        <begin position="77"/>
        <end position="315"/>
    </location>
</feature>
<keyword evidence="6 11" id="KW-0695">RNA-directed DNA polymerase</keyword>
<sequence>MKLPNGSGAKGLCYSVLLTSQPDYWEELMNKTKSYTISKKIVYEAFLRVKTNRGSAGIDEESLKEFEMNLKDNLYKIWNRMSSGSYFPPAVKAVEIPKKTGGTRILGIPTVADRVAQMAVKMYFEPSVEPYFHEDSYGYRPNKSAHQALEITRKRCWKYNWVLEFDIKGLFDNIDHELLMKAVDKHTNIKWVKLYIERWLKAPFQTKEGVKERTSGTPQGGVISPVLANLFLHYTFDKWMAINHPSNPFARYADDAVIHCKTNDEALKLLESLKNRMNECKLELHPTKTRIVYCKDDDRRENHENIAFDFLGYTFRPRRSRNRWGKHFINFTPAISNKSKKSIRQKVRDWKLQLKAEKELTDLSNMFNSKIKGWINYYGKFYKSEMYSTLRHINKALIMWVRKKYKRLTRHKKRAEYFLGRIAKQNLNLFKHWEIGIKPTTE</sequence>
<dbReference type="InterPro" id="IPR030931">
    <property type="entry name" value="Group_II_RT_mat"/>
</dbReference>
<keyword evidence="3 11" id="KW-0548">Nucleotidyltransferase</keyword>
<keyword evidence="12" id="KW-1185">Reference proteome</keyword>
<dbReference type="InterPro" id="IPR000477">
    <property type="entry name" value="RT_dom"/>
</dbReference>
<dbReference type="CDD" id="cd01651">
    <property type="entry name" value="RT_G2_intron"/>
    <property type="match status" value="1"/>
</dbReference>
<dbReference type="Pfam" id="PF00078">
    <property type="entry name" value="RVT_1"/>
    <property type="match status" value="1"/>
</dbReference>
<dbReference type="InterPro" id="IPR043502">
    <property type="entry name" value="DNA/RNA_pol_sf"/>
</dbReference>
<dbReference type="InterPro" id="IPR000123">
    <property type="entry name" value="Reverse_transcriptase_msDNA"/>
</dbReference>
<dbReference type="PANTHER" id="PTHR34047:SF3">
    <property type="entry name" value="BLR2052 PROTEIN"/>
    <property type="match status" value="1"/>
</dbReference>
<evidence type="ECO:0000256" key="4">
    <source>
        <dbReference type="ARBA" id="ARBA00022723"/>
    </source>
</evidence>
<protein>
    <recommendedName>
        <fullName evidence="1">RNA-directed DNA polymerase</fullName>
        <ecNumber evidence="1">2.7.7.49</ecNumber>
    </recommendedName>
</protein>
<evidence type="ECO:0000256" key="9">
    <source>
        <dbReference type="ARBA" id="ARBA00048173"/>
    </source>
</evidence>
<dbReference type="Proteomes" id="UP001597458">
    <property type="component" value="Unassembled WGS sequence"/>
</dbReference>
<dbReference type="GO" id="GO:0003964">
    <property type="term" value="F:RNA-directed DNA polymerase activity"/>
    <property type="evidence" value="ECO:0007669"/>
    <property type="project" value="UniProtKB-KW"/>
</dbReference>
<gene>
    <name evidence="11" type="primary">ltrA</name>
    <name evidence="11" type="ORF">ACFSTF_15120</name>
</gene>
<evidence type="ECO:0000256" key="7">
    <source>
        <dbReference type="ARBA" id="ARBA00023118"/>
    </source>
</evidence>
<dbReference type="NCBIfam" id="TIGR04416">
    <property type="entry name" value="group_II_RT_mat"/>
    <property type="match status" value="1"/>
</dbReference>
<keyword evidence="2 11" id="KW-0808">Transferase</keyword>
<comment type="caution">
    <text evidence="11">The sequence shown here is derived from an EMBL/GenBank/DDBJ whole genome shotgun (WGS) entry which is preliminary data.</text>
</comment>
<dbReference type="InterPro" id="IPR051083">
    <property type="entry name" value="GrpII_Intron_Splice-Mob/Def"/>
</dbReference>
<evidence type="ECO:0000313" key="12">
    <source>
        <dbReference type="Proteomes" id="UP001597458"/>
    </source>
</evidence>
<dbReference type="PRINTS" id="PR00866">
    <property type="entry name" value="RNADNAPOLMS"/>
</dbReference>
<name>A0ABW5PUM2_9BACI</name>
<proteinExistence type="inferred from homology"/>
<dbReference type="PROSITE" id="PS50878">
    <property type="entry name" value="RT_POL"/>
    <property type="match status" value="1"/>
</dbReference>
<evidence type="ECO:0000313" key="11">
    <source>
        <dbReference type="EMBL" id="MFD2618620.1"/>
    </source>
</evidence>
<evidence type="ECO:0000256" key="6">
    <source>
        <dbReference type="ARBA" id="ARBA00022918"/>
    </source>
</evidence>
<dbReference type="PANTHER" id="PTHR34047">
    <property type="entry name" value="NUCLEAR INTRON MATURASE 1, MITOCHONDRIAL-RELATED"/>
    <property type="match status" value="1"/>
</dbReference>
<keyword evidence="7" id="KW-0051">Antiviral defense</keyword>
<comment type="similarity">
    <text evidence="8">Belongs to the bacterial reverse transcriptase family.</text>
</comment>
<comment type="catalytic activity">
    <reaction evidence="9">
        <text>DNA(n) + a 2'-deoxyribonucleoside 5'-triphosphate = DNA(n+1) + diphosphate</text>
        <dbReference type="Rhea" id="RHEA:22508"/>
        <dbReference type="Rhea" id="RHEA-COMP:17339"/>
        <dbReference type="Rhea" id="RHEA-COMP:17340"/>
        <dbReference type="ChEBI" id="CHEBI:33019"/>
        <dbReference type="ChEBI" id="CHEBI:61560"/>
        <dbReference type="ChEBI" id="CHEBI:173112"/>
        <dbReference type="EC" id="2.7.7.49"/>
    </reaction>
</comment>
<accession>A0ABW5PUM2</accession>
<dbReference type="SUPFAM" id="SSF56672">
    <property type="entry name" value="DNA/RNA polymerases"/>
    <property type="match status" value="1"/>
</dbReference>
<keyword evidence="5" id="KW-0460">Magnesium</keyword>
<evidence type="ECO:0000256" key="1">
    <source>
        <dbReference type="ARBA" id="ARBA00012493"/>
    </source>
</evidence>
<dbReference type="EMBL" id="JBHUMR010000023">
    <property type="protein sequence ID" value="MFD2618620.1"/>
    <property type="molecule type" value="Genomic_DNA"/>
</dbReference>
<keyword evidence="4" id="KW-0479">Metal-binding</keyword>
<evidence type="ECO:0000256" key="3">
    <source>
        <dbReference type="ARBA" id="ARBA00022695"/>
    </source>
</evidence>
<reference evidence="12" key="1">
    <citation type="journal article" date="2019" name="Int. J. Syst. Evol. Microbiol.">
        <title>The Global Catalogue of Microorganisms (GCM) 10K type strain sequencing project: providing services to taxonomists for standard genome sequencing and annotation.</title>
        <authorList>
            <consortium name="The Broad Institute Genomics Platform"/>
            <consortium name="The Broad Institute Genome Sequencing Center for Infectious Disease"/>
            <person name="Wu L."/>
            <person name="Ma J."/>
        </authorList>
    </citation>
    <scope>NUCLEOTIDE SEQUENCE [LARGE SCALE GENOMIC DNA]</scope>
    <source>
        <strain evidence="12">TISTR 2241</strain>
    </source>
</reference>
<evidence type="ECO:0000256" key="5">
    <source>
        <dbReference type="ARBA" id="ARBA00022842"/>
    </source>
</evidence>
<dbReference type="InterPro" id="IPR013597">
    <property type="entry name" value="Mat_intron_G2"/>
</dbReference>
<evidence type="ECO:0000256" key="8">
    <source>
        <dbReference type="ARBA" id="ARBA00034120"/>
    </source>
</evidence>
<dbReference type="Pfam" id="PF08388">
    <property type="entry name" value="GIIM"/>
    <property type="match status" value="1"/>
</dbReference>
<organism evidence="11 12">
    <name type="scientific">Terrilactibacillus laevilacticus</name>
    <dbReference type="NCBI Taxonomy" id="1380157"/>
    <lineage>
        <taxon>Bacteria</taxon>
        <taxon>Bacillati</taxon>
        <taxon>Bacillota</taxon>
        <taxon>Bacilli</taxon>
        <taxon>Bacillales</taxon>
        <taxon>Bacillaceae</taxon>
        <taxon>Terrilactibacillus</taxon>
    </lineage>
</organism>